<sequence length="874" mass="100438">MLDSTAVLMFFSKTIQSKREEKLASALKFFIHQYVRGDKDEFLQRVESEAERISQAAFGANILHTIGYIYERHAAQELEKKAIYLGGGTPIRVSVRLLDRLGTPTLVCVRSFPNIVLQLVGHLDNATKDGNLKCWPACCRITRKGTGRRAGRIGGRSGNQGNGRNEGQGHFARDCRVAPSNVNVNHINARNLTARVCYECGSTDHIRLACPELNQAQRPGGNHQNQVVSVNGGQGHGNQRNQARDMAFIFVSTTFIPLLDIEPNDLGSSYAIEIASGQLVEIHKVIMRCKLEIEGHVFDINLIPFRSKSFDVIIGMNCLADHKAEIICHEKVVMIPLLDGKEQEEIVVVRDFLEVFPDDLYGLPPVQEIKFQIELILKEMPVAKSPYRMAPLELRSHRVNSKNSRTNVSFDQAHRLREDRSGYHQLRVHEDDITKTTFRTRYGHFEFTVMLFGLTNAPAEEHEEHLGLVLELLKRERLYAKFSNCEFWLREKSKTYDWGEEQENTFQILKDKLCNASVLALLDGQKDFIVYCDASGQKELNMRQRRWIELFSDYDCEIHYHPGKANVLADALSRKEKVKPKRVRAMNMTLQSSIKDRIVAAQKEASNESARLRRGVKAKQQRPSGLLQQPEIPKWNWKRITMDFVTKFPRTSSEHDTIWVIVDRLTKSAHFLPMHEDYKIDRFARSYLNEIVARHDSEGTWDVHLSLVEFSYKNSYHSSVRCTSFEALYGRKCRFLIMWAEVKEGVVSFGKKGKLEPRFVGPFGITKRIGPVAYRLRLPEELNGVHDTFHVSNLKKCLADQILQVPLDEIRVDAKLNFEVEPVEILERKFRKLKRSRIAIVKVRWDSKCGPEFTWEREDQMRLKYLHLFSAGSS</sequence>
<dbReference type="Pfam" id="PF24626">
    <property type="entry name" value="SH3_Tf2-1"/>
    <property type="match status" value="1"/>
</dbReference>
<dbReference type="Pfam" id="PF14308">
    <property type="entry name" value="DnaJ-X"/>
    <property type="match status" value="1"/>
</dbReference>
<dbReference type="GO" id="GO:0003676">
    <property type="term" value="F:nucleic acid binding"/>
    <property type="evidence" value="ECO:0007669"/>
    <property type="project" value="InterPro"/>
</dbReference>
<evidence type="ECO:0000313" key="5">
    <source>
        <dbReference type="EMBL" id="GEU57336.1"/>
    </source>
</evidence>
<dbReference type="EMBL" id="BKCJ010003812">
    <property type="protein sequence ID" value="GEU57336.1"/>
    <property type="molecule type" value="Genomic_DNA"/>
</dbReference>
<dbReference type="Pfam" id="PF17919">
    <property type="entry name" value="RT_RNaseH_2"/>
    <property type="match status" value="1"/>
</dbReference>
<feature type="compositionally biased region" description="Gly residues" evidence="1">
    <location>
        <begin position="152"/>
        <end position="166"/>
    </location>
</feature>
<name>A0A6L2L6S2_TANCI</name>
<dbReference type="InterPro" id="IPR036397">
    <property type="entry name" value="RNaseH_sf"/>
</dbReference>
<dbReference type="PANTHER" id="PTHR45835:SF101">
    <property type="entry name" value="NUCLEOTIDYLTRANSFERASE, RIBONUCLEASE H"/>
    <property type="match status" value="1"/>
</dbReference>
<evidence type="ECO:0000259" key="4">
    <source>
        <dbReference type="Pfam" id="PF24626"/>
    </source>
</evidence>
<dbReference type="Gene3D" id="3.30.420.10">
    <property type="entry name" value="Ribonuclease H-like superfamily/Ribonuclease H"/>
    <property type="match status" value="1"/>
</dbReference>
<proteinExistence type="predicted"/>
<reference evidence="5" key="1">
    <citation type="journal article" date="2019" name="Sci. Rep.">
        <title>Draft genome of Tanacetum cinerariifolium, the natural source of mosquito coil.</title>
        <authorList>
            <person name="Yamashiro T."/>
            <person name="Shiraishi A."/>
            <person name="Satake H."/>
            <person name="Nakayama K."/>
        </authorList>
    </citation>
    <scope>NUCLEOTIDE SEQUENCE</scope>
</reference>
<dbReference type="InterPro" id="IPR041577">
    <property type="entry name" value="RT_RNaseH_2"/>
</dbReference>
<accession>A0A6L2L6S2</accession>
<dbReference type="Pfam" id="PF08284">
    <property type="entry name" value="RVP_2"/>
    <property type="match status" value="1"/>
</dbReference>
<feature type="region of interest" description="Disordered" evidence="1">
    <location>
        <begin position="149"/>
        <end position="169"/>
    </location>
</feature>
<dbReference type="SUPFAM" id="SSF53098">
    <property type="entry name" value="Ribonuclease H-like"/>
    <property type="match status" value="1"/>
</dbReference>
<evidence type="ECO:0000259" key="2">
    <source>
        <dbReference type="Pfam" id="PF14308"/>
    </source>
</evidence>
<evidence type="ECO:0000256" key="1">
    <source>
        <dbReference type="SAM" id="MobiDB-lite"/>
    </source>
</evidence>
<gene>
    <name evidence="5" type="ORF">Tci_029314</name>
</gene>
<dbReference type="Gene3D" id="2.40.70.10">
    <property type="entry name" value="Acid Proteases"/>
    <property type="match status" value="1"/>
</dbReference>
<dbReference type="PANTHER" id="PTHR45835">
    <property type="entry name" value="YALI0A06105P"/>
    <property type="match status" value="1"/>
</dbReference>
<evidence type="ECO:0008006" key="6">
    <source>
        <dbReference type="Google" id="ProtNLM"/>
    </source>
</evidence>
<dbReference type="CDD" id="cd01647">
    <property type="entry name" value="RT_LTR"/>
    <property type="match status" value="1"/>
</dbReference>
<dbReference type="SUPFAM" id="SSF56672">
    <property type="entry name" value="DNA/RNA polymerases"/>
    <property type="match status" value="1"/>
</dbReference>
<feature type="domain" description="Reverse transcriptase/retrotransposon-derived protein RNase H-like" evidence="3">
    <location>
        <begin position="498"/>
        <end position="536"/>
    </location>
</feature>
<dbReference type="AlphaFoldDB" id="A0A6L2L6S2"/>
<organism evidence="5">
    <name type="scientific">Tanacetum cinerariifolium</name>
    <name type="common">Dalmatian daisy</name>
    <name type="synonym">Chrysanthemum cinerariifolium</name>
    <dbReference type="NCBI Taxonomy" id="118510"/>
    <lineage>
        <taxon>Eukaryota</taxon>
        <taxon>Viridiplantae</taxon>
        <taxon>Streptophyta</taxon>
        <taxon>Embryophyta</taxon>
        <taxon>Tracheophyta</taxon>
        <taxon>Spermatophyta</taxon>
        <taxon>Magnoliopsida</taxon>
        <taxon>eudicotyledons</taxon>
        <taxon>Gunneridae</taxon>
        <taxon>Pentapetalae</taxon>
        <taxon>asterids</taxon>
        <taxon>campanulids</taxon>
        <taxon>Asterales</taxon>
        <taxon>Asteraceae</taxon>
        <taxon>Asteroideae</taxon>
        <taxon>Anthemideae</taxon>
        <taxon>Anthemidinae</taxon>
        <taxon>Tanacetum</taxon>
    </lineage>
</organism>
<protein>
    <recommendedName>
        <fullName evidence="6">Reverse transcriptase domain-containing protein</fullName>
    </recommendedName>
</protein>
<dbReference type="InterPro" id="IPR043502">
    <property type="entry name" value="DNA/RNA_pol_sf"/>
</dbReference>
<dbReference type="InterPro" id="IPR026894">
    <property type="entry name" value="DnaJ_X"/>
</dbReference>
<evidence type="ECO:0000259" key="3">
    <source>
        <dbReference type="Pfam" id="PF17919"/>
    </source>
</evidence>
<dbReference type="InterPro" id="IPR021109">
    <property type="entry name" value="Peptidase_aspartic_dom_sf"/>
</dbReference>
<comment type="caution">
    <text evidence="5">The sequence shown here is derived from an EMBL/GenBank/DDBJ whole genome shotgun (WGS) entry which is preliminary data.</text>
</comment>
<dbReference type="CDD" id="cd00303">
    <property type="entry name" value="retropepsin_like"/>
    <property type="match status" value="1"/>
</dbReference>
<dbReference type="InterPro" id="IPR012337">
    <property type="entry name" value="RNaseH-like_sf"/>
</dbReference>
<feature type="domain" description="Tf2-1-like SH3-like" evidence="4">
    <location>
        <begin position="743"/>
        <end position="797"/>
    </location>
</feature>
<dbReference type="InterPro" id="IPR056924">
    <property type="entry name" value="SH3_Tf2-1"/>
</dbReference>
<feature type="domain" description="DNAJ-containing protein X-domain" evidence="2">
    <location>
        <begin position="16"/>
        <end position="86"/>
    </location>
</feature>
<dbReference type="Gene3D" id="4.10.60.10">
    <property type="entry name" value="Zinc finger, CCHC-type"/>
    <property type="match status" value="1"/>
</dbReference>
<dbReference type="Gene3D" id="3.10.10.10">
    <property type="entry name" value="HIV Type 1 Reverse Transcriptase, subunit A, domain 1"/>
    <property type="match status" value="1"/>
</dbReference>